<keyword evidence="3" id="KW-1185">Reference proteome</keyword>
<evidence type="ECO:0000313" key="3">
    <source>
        <dbReference type="Proteomes" id="UP001059380"/>
    </source>
</evidence>
<accession>A0A9J7BN00</accession>
<organism evidence="2 3">
    <name type="scientific">Occallatibacter riparius</name>
    <dbReference type="NCBI Taxonomy" id="1002689"/>
    <lineage>
        <taxon>Bacteria</taxon>
        <taxon>Pseudomonadati</taxon>
        <taxon>Acidobacteriota</taxon>
        <taxon>Terriglobia</taxon>
        <taxon>Terriglobales</taxon>
        <taxon>Acidobacteriaceae</taxon>
        <taxon>Occallatibacter</taxon>
    </lineage>
</organism>
<proteinExistence type="predicted"/>
<feature type="chain" id="PRO_5039903193" evidence="1">
    <location>
        <begin position="26"/>
        <end position="287"/>
    </location>
</feature>
<dbReference type="Proteomes" id="UP001059380">
    <property type="component" value="Chromosome"/>
</dbReference>
<feature type="signal peptide" evidence="1">
    <location>
        <begin position="1"/>
        <end position="25"/>
    </location>
</feature>
<gene>
    <name evidence="2" type="ORF">MOP44_25405</name>
</gene>
<sequence>MNPAGWTRLLASTAVFLLSVSTALAIQPTWAKKAVAFPSRCGLEEGAAARTGLRTALAPPSMATSCKPIRIPSPDKQLSIEIEYGKVEIDQDDHMLIASFRLHLRDGSIREGSFPDGFQNIDLLWSPDSKAFFVNGGNGGGYWGFFVYVYHVDDSDLEPVNIMRIAQLDMVKTFPPCRASYLDREECVYLEKEPDANMSGIDWAGDSSAFIVMAEVPCSGGHGGIMCQVMGYKLDAKTGAILERMPSPHFKHEWQPGMAFRFHIPDPPEYCEKGNSKQIPGCIGHDW</sequence>
<evidence type="ECO:0000256" key="1">
    <source>
        <dbReference type="SAM" id="SignalP"/>
    </source>
</evidence>
<dbReference type="RefSeq" id="WP_260793359.1">
    <property type="nucleotide sequence ID" value="NZ_CP093313.1"/>
</dbReference>
<reference evidence="2" key="1">
    <citation type="submission" date="2021-04" db="EMBL/GenBank/DDBJ databases">
        <title>Phylogenetic analysis of Acidobacteriaceae.</title>
        <authorList>
            <person name="Qiu L."/>
            <person name="Zhang Q."/>
        </authorList>
    </citation>
    <scope>NUCLEOTIDE SEQUENCE</scope>
    <source>
        <strain evidence="2">DSM 25168</strain>
    </source>
</reference>
<keyword evidence="1" id="KW-0732">Signal</keyword>
<dbReference type="AlphaFoldDB" id="A0A9J7BN00"/>
<dbReference type="KEGG" id="orp:MOP44_25405"/>
<evidence type="ECO:0000313" key="2">
    <source>
        <dbReference type="EMBL" id="UWZ83881.1"/>
    </source>
</evidence>
<dbReference type="EMBL" id="CP093313">
    <property type="protein sequence ID" value="UWZ83881.1"/>
    <property type="molecule type" value="Genomic_DNA"/>
</dbReference>
<protein>
    <submittedName>
        <fullName evidence="2">Uncharacterized protein</fullName>
    </submittedName>
</protein>
<name>A0A9J7BN00_9BACT</name>